<dbReference type="Pfam" id="PF02447">
    <property type="entry name" value="GntP_permease"/>
    <property type="match status" value="1"/>
</dbReference>
<keyword evidence="1" id="KW-1133">Transmembrane helix</keyword>
<sequence>MFILISLALTIAFIIFATAKYKIHPFLTLIVASLAIGLMGGLDTGTMIKTLSEGFGNTLKSIGIVIACGSIIGTFLEKTGAAKSIADSLLNLTGKEKSPLAINLTGFLVSVPVFCDSGFVILSTLNNAINKKTGISLAVLGTSLAAGLYATHVFVPPTPGPLAAAAIIGADIGLVLVFGFIIAIPVSLVGWGWANFYCSRFSIESQTHDKEVTNRRTDSPNILIALLPIIIPILLISLKSLIDHPI</sequence>
<feature type="transmembrane region" description="Helical" evidence="1">
    <location>
        <begin position="222"/>
        <end position="242"/>
    </location>
</feature>
<feature type="transmembrane region" description="Helical" evidence="1">
    <location>
        <begin position="58"/>
        <end position="76"/>
    </location>
</feature>
<feature type="non-terminal residue" evidence="2">
    <location>
        <position position="246"/>
    </location>
</feature>
<dbReference type="GO" id="GO:0015128">
    <property type="term" value="F:gluconate transmembrane transporter activity"/>
    <property type="evidence" value="ECO:0007669"/>
    <property type="project" value="InterPro"/>
</dbReference>
<dbReference type="PANTHER" id="PTHR30354:SF11">
    <property type="entry name" value="PERMEASE"/>
    <property type="match status" value="1"/>
</dbReference>
<keyword evidence="1" id="KW-0472">Membrane</keyword>
<organism evidence="2">
    <name type="scientific">marine metagenome</name>
    <dbReference type="NCBI Taxonomy" id="408172"/>
    <lineage>
        <taxon>unclassified sequences</taxon>
        <taxon>metagenomes</taxon>
        <taxon>ecological metagenomes</taxon>
    </lineage>
</organism>
<evidence type="ECO:0000313" key="2">
    <source>
        <dbReference type="EMBL" id="SVD57819.1"/>
    </source>
</evidence>
<dbReference type="InterPro" id="IPR003474">
    <property type="entry name" value="Glcn_transporter"/>
</dbReference>
<evidence type="ECO:0000256" key="1">
    <source>
        <dbReference type="SAM" id="Phobius"/>
    </source>
</evidence>
<dbReference type="AlphaFoldDB" id="A0A382WGM9"/>
<gene>
    <name evidence="2" type="ORF">METZ01_LOCUS410673</name>
</gene>
<feature type="transmembrane region" description="Helical" evidence="1">
    <location>
        <begin position="100"/>
        <end position="122"/>
    </location>
</feature>
<keyword evidence="1" id="KW-0812">Transmembrane</keyword>
<feature type="transmembrane region" description="Helical" evidence="1">
    <location>
        <begin position="161"/>
        <end position="194"/>
    </location>
</feature>
<feature type="transmembrane region" description="Helical" evidence="1">
    <location>
        <begin position="27"/>
        <end position="46"/>
    </location>
</feature>
<dbReference type="PANTHER" id="PTHR30354">
    <property type="entry name" value="GNT FAMILY GLUCONATE TRANSPORTER"/>
    <property type="match status" value="1"/>
</dbReference>
<name>A0A382WGM9_9ZZZZ</name>
<evidence type="ECO:0008006" key="3">
    <source>
        <dbReference type="Google" id="ProtNLM"/>
    </source>
</evidence>
<reference evidence="2" key="1">
    <citation type="submission" date="2018-05" db="EMBL/GenBank/DDBJ databases">
        <authorList>
            <person name="Lanie J.A."/>
            <person name="Ng W.-L."/>
            <person name="Kazmierczak K.M."/>
            <person name="Andrzejewski T.M."/>
            <person name="Davidsen T.M."/>
            <person name="Wayne K.J."/>
            <person name="Tettelin H."/>
            <person name="Glass J.I."/>
            <person name="Rusch D."/>
            <person name="Podicherti R."/>
            <person name="Tsui H.-C.T."/>
            <person name="Winkler M.E."/>
        </authorList>
    </citation>
    <scope>NUCLEOTIDE SEQUENCE</scope>
</reference>
<accession>A0A382WGM9</accession>
<dbReference type="GO" id="GO:0005886">
    <property type="term" value="C:plasma membrane"/>
    <property type="evidence" value="ECO:0007669"/>
    <property type="project" value="TreeGrafter"/>
</dbReference>
<feature type="transmembrane region" description="Helical" evidence="1">
    <location>
        <begin position="134"/>
        <end position="155"/>
    </location>
</feature>
<protein>
    <recommendedName>
        <fullName evidence="3">Gluconate transporter</fullName>
    </recommendedName>
</protein>
<proteinExistence type="predicted"/>
<dbReference type="EMBL" id="UINC01159620">
    <property type="protein sequence ID" value="SVD57819.1"/>
    <property type="molecule type" value="Genomic_DNA"/>
</dbReference>